<keyword evidence="9" id="KW-0560">Oxidoreductase</keyword>
<dbReference type="InterPro" id="IPR010376">
    <property type="entry name" value="GBBH-like_N"/>
</dbReference>
<comment type="function">
    <text evidence="14">Converts trimethyllysine (TML) into hydroxytrimethyllysine (HTML).</text>
</comment>
<dbReference type="SUPFAM" id="SSF51197">
    <property type="entry name" value="Clavaminate synthase-like"/>
    <property type="match status" value="1"/>
</dbReference>
<dbReference type="Pfam" id="PF06155">
    <property type="entry name" value="GBBH-like_N"/>
    <property type="match status" value="1"/>
</dbReference>
<gene>
    <name evidence="18" type="ORF">MSAN_00401200</name>
</gene>
<proteinExistence type="inferred from homology"/>
<dbReference type="InterPro" id="IPR003819">
    <property type="entry name" value="TauD/TfdA-like"/>
</dbReference>
<name>A0A8H7DJ38_9AGAR</name>
<dbReference type="FunFam" id="3.60.130.10:FF:000001">
    <property type="entry name" value="Trimethyllysine dioxygenase, mitochondrial"/>
    <property type="match status" value="1"/>
</dbReference>
<dbReference type="EC" id="1.14.11.8" evidence="5"/>
<evidence type="ECO:0000256" key="13">
    <source>
        <dbReference type="ARBA" id="ARBA00032283"/>
    </source>
</evidence>
<evidence type="ECO:0000256" key="9">
    <source>
        <dbReference type="ARBA" id="ARBA00023002"/>
    </source>
</evidence>
<comment type="cofactor">
    <cofactor evidence="2">
        <name>L-ascorbate</name>
        <dbReference type="ChEBI" id="CHEBI:38290"/>
    </cofactor>
</comment>
<evidence type="ECO:0000256" key="10">
    <source>
        <dbReference type="ARBA" id="ARBA00023004"/>
    </source>
</evidence>
<dbReference type="NCBIfam" id="TIGR02410">
    <property type="entry name" value="carnitine_TMLD"/>
    <property type="match status" value="1"/>
</dbReference>
<evidence type="ECO:0000313" key="18">
    <source>
        <dbReference type="EMBL" id="KAF7375147.1"/>
    </source>
</evidence>
<evidence type="ECO:0000259" key="17">
    <source>
        <dbReference type="Pfam" id="PF06155"/>
    </source>
</evidence>
<evidence type="ECO:0000256" key="4">
    <source>
        <dbReference type="ARBA" id="ARBA00008654"/>
    </source>
</evidence>
<dbReference type="GO" id="GO:0005739">
    <property type="term" value="C:mitochondrion"/>
    <property type="evidence" value="ECO:0007669"/>
    <property type="project" value="TreeGrafter"/>
</dbReference>
<evidence type="ECO:0000256" key="2">
    <source>
        <dbReference type="ARBA" id="ARBA00001961"/>
    </source>
</evidence>
<dbReference type="InterPro" id="IPR050411">
    <property type="entry name" value="AlphaKG_dependent_hydroxylases"/>
</dbReference>
<evidence type="ECO:0000256" key="3">
    <source>
        <dbReference type="ARBA" id="ARBA00005022"/>
    </source>
</evidence>
<comment type="catalytic activity">
    <reaction evidence="15">
        <text>N(6),N(6),N(6)-trimethyl-L-lysine + 2-oxoglutarate + O2 = (3S)-3-hydroxy-N(6),N(6),N(6)-trimethyl-L-lysine + succinate + CO2</text>
        <dbReference type="Rhea" id="RHEA:14181"/>
        <dbReference type="ChEBI" id="CHEBI:15379"/>
        <dbReference type="ChEBI" id="CHEBI:16526"/>
        <dbReference type="ChEBI" id="CHEBI:16810"/>
        <dbReference type="ChEBI" id="CHEBI:30031"/>
        <dbReference type="ChEBI" id="CHEBI:58100"/>
        <dbReference type="ChEBI" id="CHEBI:141499"/>
        <dbReference type="EC" id="1.14.11.8"/>
    </reaction>
</comment>
<reference evidence="18" key="1">
    <citation type="submission" date="2020-05" db="EMBL/GenBank/DDBJ databases">
        <title>Mycena genomes resolve the evolution of fungal bioluminescence.</title>
        <authorList>
            <person name="Tsai I.J."/>
        </authorList>
    </citation>
    <scope>NUCLEOTIDE SEQUENCE</scope>
    <source>
        <strain evidence="18">160909Yilan</strain>
    </source>
</reference>
<dbReference type="Gene3D" id="3.30.2020.30">
    <property type="match status" value="1"/>
</dbReference>
<organism evidence="18 19">
    <name type="scientific">Mycena sanguinolenta</name>
    <dbReference type="NCBI Taxonomy" id="230812"/>
    <lineage>
        <taxon>Eukaryota</taxon>
        <taxon>Fungi</taxon>
        <taxon>Dikarya</taxon>
        <taxon>Basidiomycota</taxon>
        <taxon>Agaricomycotina</taxon>
        <taxon>Agaricomycetes</taxon>
        <taxon>Agaricomycetidae</taxon>
        <taxon>Agaricales</taxon>
        <taxon>Marasmiineae</taxon>
        <taxon>Mycenaceae</taxon>
        <taxon>Mycena</taxon>
    </lineage>
</organism>
<comment type="pathway">
    <text evidence="3">Amine and polyamine biosynthesis; carnitine biosynthesis.</text>
</comment>
<evidence type="ECO:0000256" key="15">
    <source>
        <dbReference type="ARBA" id="ARBA00049334"/>
    </source>
</evidence>
<evidence type="ECO:0000256" key="14">
    <source>
        <dbReference type="ARBA" id="ARBA00046008"/>
    </source>
</evidence>
<evidence type="ECO:0000256" key="7">
    <source>
        <dbReference type="ARBA" id="ARBA00022873"/>
    </source>
</evidence>
<accession>A0A8H7DJ38</accession>
<keyword evidence="19" id="KW-1185">Reference proteome</keyword>
<comment type="caution">
    <text evidence="18">The sequence shown here is derived from an EMBL/GenBank/DDBJ whole genome shotgun (WGS) entry which is preliminary data.</text>
</comment>
<keyword evidence="6" id="KW-0479">Metal-binding</keyword>
<comment type="similarity">
    <text evidence="4">Belongs to the gamma-BBH/TMLD family.</text>
</comment>
<dbReference type="AlphaFoldDB" id="A0A8H7DJ38"/>
<dbReference type="PANTHER" id="PTHR10696:SF51">
    <property type="entry name" value="TRIMETHYLLYSINE DIOXYGENASE, MITOCHONDRIAL"/>
    <property type="match status" value="1"/>
</dbReference>
<dbReference type="FunFam" id="3.30.2020.30:FF:000002">
    <property type="entry name" value="Putative gamma-butyrobetaine dioxygenase"/>
    <property type="match status" value="1"/>
</dbReference>
<dbReference type="GO" id="GO:0005506">
    <property type="term" value="F:iron ion binding"/>
    <property type="evidence" value="ECO:0007669"/>
    <property type="project" value="InterPro"/>
</dbReference>
<dbReference type="InterPro" id="IPR012776">
    <property type="entry name" value="Trimethyllysine_dOase"/>
</dbReference>
<dbReference type="Gene3D" id="3.60.130.10">
    <property type="entry name" value="Clavaminate synthase-like"/>
    <property type="match status" value="1"/>
</dbReference>
<protein>
    <recommendedName>
        <fullName evidence="5">trimethyllysine dioxygenase</fullName>
        <ecNumber evidence="5">1.14.11.8</ecNumber>
    </recommendedName>
    <alternativeName>
        <fullName evidence="12">Epsilon-trimethyllysine 2-oxoglutarate dioxygenase</fullName>
    </alternativeName>
    <alternativeName>
        <fullName evidence="11">TML hydroxylase</fullName>
    </alternativeName>
    <alternativeName>
        <fullName evidence="13">TML-alpha-ketoglutarate dioxygenase</fullName>
    </alternativeName>
</protein>
<feature type="domain" description="TauD/TfdA-like" evidence="16">
    <location>
        <begin position="224"/>
        <end position="433"/>
    </location>
</feature>
<evidence type="ECO:0000256" key="6">
    <source>
        <dbReference type="ARBA" id="ARBA00022723"/>
    </source>
</evidence>
<evidence type="ECO:0000256" key="1">
    <source>
        <dbReference type="ARBA" id="ARBA00001954"/>
    </source>
</evidence>
<evidence type="ECO:0000256" key="8">
    <source>
        <dbReference type="ARBA" id="ARBA00022964"/>
    </source>
</evidence>
<comment type="cofactor">
    <cofactor evidence="1">
        <name>Fe(2+)</name>
        <dbReference type="ChEBI" id="CHEBI:29033"/>
    </cofactor>
</comment>
<keyword evidence="8 18" id="KW-0223">Dioxygenase</keyword>
<dbReference type="OrthoDB" id="408743at2759"/>
<dbReference type="UniPathway" id="UPA00118"/>
<dbReference type="GO" id="GO:0045329">
    <property type="term" value="P:carnitine biosynthetic process"/>
    <property type="evidence" value="ECO:0007669"/>
    <property type="project" value="UniProtKB-UniPathway"/>
</dbReference>
<evidence type="ECO:0000313" key="19">
    <source>
        <dbReference type="Proteomes" id="UP000623467"/>
    </source>
</evidence>
<dbReference type="PANTHER" id="PTHR10696">
    <property type="entry name" value="GAMMA-BUTYROBETAINE HYDROXYLASE-RELATED"/>
    <property type="match status" value="1"/>
</dbReference>
<dbReference type="InterPro" id="IPR042098">
    <property type="entry name" value="TauD-like_sf"/>
</dbReference>
<evidence type="ECO:0000256" key="5">
    <source>
        <dbReference type="ARBA" id="ARBA00012267"/>
    </source>
</evidence>
<keyword evidence="10" id="KW-0408">Iron</keyword>
<dbReference type="EMBL" id="JACAZH010000002">
    <property type="protein sequence ID" value="KAF7375147.1"/>
    <property type="molecule type" value="Genomic_DNA"/>
</dbReference>
<dbReference type="InterPro" id="IPR038492">
    <property type="entry name" value="GBBH-like_N_sf"/>
</dbReference>
<keyword evidence="7" id="KW-0124">Carnitine biosynthesis</keyword>
<dbReference type="Proteomes" id="UP000623467">
    <property type="component" value="Unassembled WGS sequence"/>
</dbReference>
<dbReference type="CDD" id="cd00250">
    <property type="entry name" value="CAS_like"/>
    <property type="match status" value="1"/>
</dbReference>
<evidence type="ECO:0000256" key="12">
    <source>
        <dbReference type="ARBA" id="ARBA00031778"/>
    </source>
</evidence>
<sequence>MRSILANHFCFLPNLVQASEEMRRACVSVTRRFGTFARSTPLSSTLFRGSKGYQGFAAHLARAYASAASLSAKPTLATASQPVAQVASDDLPMISMDDRKVAIGWDTRTWSRFHNIWLRDHCRCPECFHPITKQRLVNTFEISPDITPSQVEPTAEGLRVSWPSSQPHVSLYPCRKKFYGIRRYNHLLQQSRTKKQWQRTIVGFTNGFPMWIGLGCALYLVSHLHPEATEELSQRIGFIRETQYGKFWDFTSDLAKGDTAYTTLALGAHTDNTYFTDPCGLQLFHLLSHTEGSGGSTLLVDGFYVASILKELHPDAYSILACTPVPAHAAGEPSALYQPYPPSGYPVLTHDPVTGELIQVRWNNDDRSVMSNLDPYQVENWYNAIRTWQKLLTSPDSEYWVQLGPGTAVIVDNHRILHGRSAFTGKRRMCGAYIGVDEYRSKLAVLREKFSPTASGDQVAPAERSVWSPAL</sequence>
<feature type="domain" description="Gamma-butyrobetaine hydroxylase-like N-terminal" evidence="17">
    <location>
        <begin position="95"/>
        <end position="172"/>
    </location>
</feature>
<dbReference type="GO" id="GO:0050353">
    <property type="term" value="F:trimethyllysine dioxygenase activity"/>
    <property type="evidence" value="ECO:0007669"/>
    <property type="project" value="UniProtKB-EC"/>
</dbReference>
<dbReference type="Pfam" id="PF02668">
    <property type="entry name" value="TauD"/>
    <property type="match status" value="1"/>
</dbReference>
<evidence type="ECO:0000259" key="16">
    <source>
        <dbReference type="Pfam" id="PF02668"/>
    </source>
</evidence>
<evidence type="ECO:0000256" key="11">
    <source>
        <dbReference type="ARBA" id="ARBA00030363"/>
    </source>
</evidence>